<dbReference type="GO" id="GO:0004519">
    <property type="term" value="F:endonuclease activity"/>
    <property type="evidence" value="ECO:0007669"/>
    <property type="project" value="InterPro"/>
</dbReference>
<dbReference type="Pfam" id="PF01844">
    <property type="entry name" value="HNH"/>
    <property type="match status" value="1"/>
</dbReference>
<dbReference type="EMBL" id="LR796705">
    <property type="protein sequence ID" value="CAB4161144.1"/>
    <property type="molecule type" value="Genomic_DNA"/>
</dbReference>
<dbReference type="InterPro" id="IPR003615">
    <property type="entry name" value="HNH_nuc"/>
</dbReference>
<feature type="domain" description="HNH nuclease" evidence="1">
    <location>
        <begin position="25"/>
        <end position="75"/>
    </location>
</feature>
<accession>A0A6J5P0W3</accession>
<dbReference type="GO" id="GO:0003676">
    <property type="term" value="F:nucleic acid binding"/>
    <property type="evidence" value="ECO:0007669"/>
    <property type="project" value="InterPro"/>
</dbReference>
<proteinExistence type="predicted"/>
<organism evidence="2">
    <name type="scientific">uncultured Caudovirales phage</name>
    <dbReference type="NCBI Taxonomy" id="2100421"/>
    <lineage>
        <taxon>Viruses</taxon>
        <taxon>Duplodnaviria</taxon>
        <taxon>Heunggongvirae</taxon>
        <taxon>Uroviricota</taxon>
        <taxon>Caudoviricetes</taxon>
        <taxon>Peduoviridae</taxon>
        <taxon>Maltschvirus</taxon>
        <taxon>Maltschvirus maltsch</taxon>
    </lineage>
</organism>
<evidence type="ECO:0000259" key="1">
    <source>
        <dbReference type="SMART" id="SM00507"/>
    </source>
</evidence>
<gene>
    <name evidence="2" type="ORF">UFOVP731_34</name>
</gene>
<protein>
    <submittedName>
        <fullName evidence="2">HNHc domain containing protein</fullName>
    </submittedName>
</protein>
<dbReference type="GO" id="GO:0008270">
    <property type="term" value="F:zinc ion binding"/>
    <property type="evidence" value="ECO:0007669"/>
    <property type="project" value="InterPro"/>
</dbReference>
<dbReference type="InterPro" id="IPR002711">
    <property type="entry name" value="HNH"/>
</dbReference>
<name>A0A6J5P0W3_9CAUD</name>
<dbReference type="CDD" id="cd00085">
    <property type="entry name" value="HNHc"/>
    <property type="match status" value="1"/>
</dbReference>
<sequence length="105" mass="12285">MFDFIGWRFTRTLQSLTVRSGRWPTVRSKFLAGKRCAACDDSATLEAHHIVPFHVDSALELEESNLIALCRDCHWFIGHLQHWDKFNPRVVEDSAHFLKRVKEFT</sequence>
<evidence type="ECO:0000313" key="2">
    <source>
        <dbReference type="EMBL" id="CAB4161144.1"/>
    </source>
</evidence>
<dbReference type="Gene3D" id="1.10.30.50">
    <property type="match status" value="1"/>
</dbReference>
<dbReference type="SMART" id="SM00507">
    <property type="entry name" value="HNHc"/>
    <property type="match status" value="1"/>
</dbReference>
<reference evidence="2" key="1">
    <citation type="submission" date="2020-04" db="EMBL/GenBank/DDBJ databases">
        <authorList>
            <person name="Chiriac C."/>
            <person name="Salcher M."/>
            <person name="Ghai R."/>
            <person name="Kavagutti S V."/>
        </authorList>
    </citation>
    <scope>NUCLEOTIDE SEQUENCE</scope>
</reference>